<evidence type="ECO:0000256" key="1">
    <source>
        <dbReference type="ARBA" id="ARBA00006739"/>
    </source>
</evidence>
<dbReference type="GO" id="GO:0016757">
    <property type="term" value="F:glycosyltransferase activity"/>
    <property type="evidence" value="ECO:0007669"/>
    <property type="project" value="UniProtKB-KW"/>
</dbReference>
<dbReference type="Gene3D" id="3.90.550.10">
    <property type="entry name" value="Spore Coat Polysaccharide Biosynthesis Protein SpsA, Chain A"/>
    <property type="match status" value="1"/>
</dbReference>
<feature type="transmembrane region" description="Helical" evidence="4">
    <location>
        <begin position="209"/>
        <end position="228"/>
    </location>
</feature>
<evidence type="ECO:0000313" key="7">
    <source>
        <dbReference type="Proteomes" id="UP000199705"/>
    </source>
</evidence>
<feature type="transmembrane region" description="Helical" evidence="4">
    <location>
        <begin position="298"/>
        <end position="315"/>
    </location>
</feature>
<keyword evidence="3" id="KW-0808">Transferase</keyword>
<evidence type="ECO:0000259" key="5">
    <source>
        <dbReference type="Pfam" id="PF00535"/>
    </source>
</evidence>
<proteinExistence type="inferred from homology"/>
<dbReference type="PANTHER" id="PTHR43179">
    <property type="entry name" value="RHAMNOSYLTRANSFERASE WBBL"/>
    <property type="match status" value="1"/>
</dbReference>
<sequence length="345" mass="39812">MSKVFIVLVNYTKYKDTIECLESVLKSSYQNFEVIIIDNSPNDESEYNIRRWLKGEYNCSEINTLFPELVYPMLGKPISYTYLKEAQLEKAEPAPNKVLFIKAINRGFAAANNLAFKYILKSANQSSFVWLLNNDTVIEKETLKNMINFYKNNDPVYVIGSKLKYYYKKEALQAICGRYNKWLGSTYHIGDGEIDRGQYNNYVMSNDNYIVGASIFFPIVFLSTVGVMNEDYFLYYEEMDWILTGRKYGFKIALEPTAIVYHKEGASIEGASLNGKNKDKSVADYFSIVNRLKFTKKWYPQCTVSVTIGVFYALLKRLLKGRVRFVTRVTKAVVKVLFTSYTGKI</sequence>
<feature type="domain" description="Glycosyltransferase 2-like" evidence="5">
    <location>
        <begin position="89"/>
        <end position="168"/>
    </location>
</feature>
<accession>A0A1G7PKV7</accession>
<keyword evidence="4" id="KW-0472">Membrane</keyword>
<dbReference type="SUPFAM" id="SSF53448">
    <property type="entry name" value="Nucleotide-diphospho-sugar transferases"/>
    <property type="match status" value="1"/>
</dbReference>
<keyword evidence="4" id="KW-1133">Transmembrane helix</keyword>
<evidence type="ECO:0000313" key="6">
    <source>
        <dbReference type="EMBL" id="SDF86897.1"/>
    </source>
</evidence>
<dbReference type="InterPro" id="IPR001173">
    <property type="entry name" value="Glyco_trans_2-like"/>
</dbReference>
<keyword evidence="2" id="KW-0328">Glycosyltransferase</keyword>
<comment type="similarity">
    <text evidence="1">Belongs to the glycosyltransferase 2 family.</text>
</comment>
<dbReference type="EMBL" id="FNCG01000001">
    <property type="protein sequence ID" value="SDF86897.1"/>
    <property type="molecule type" value="Genomic_DNA"/>
</dbReference>
<dbReference type="InterPro" id="IPR029044">
    <property type="entry name" value="Nucleotide-diphossugar_trans"/>
</dbReference>
<protein>
    <recommendedName>
        <fullName evidence="5">Glycosyltransferase 2-like domain-containing protein</fullName>
    </recommendedName>
</protein>
<keyword evidence="7" id="KW-1185">Reference proteome</keyword>
<dbReference type="AlphaFoldDB" id="A0A1G7PKV7"/>
<dbReference type="Pfam" id="PF00535">
    <property type="entry name" value="Glycos_transf_2"/>
    <property type="match status" value="2"/>
</dbReference>
<dbReference type="RefSeq" id="WP_091162787.1">
    <property type="nucleotide sequence ID" value="NZ_FNCG01000001.1"/>
</dbReference>
<feature type="domain" description="Glycosyltransferase 2-like" evidence="5">
    <location>
        <begin position="6"/>
        <end position="57"/>
    </location>
</feature>
<gene>
    <name evidence="6" type="ORF">SAMN05192573_101594</name>
</gene>
<dbReference type="PANTHER" id="PTHR43179:SF12">
    <property type="entry name" value="GALACTOFURANOSYLTRANSFERASE GLFT2"/>
    <property type="match status" value="1"/>
</dbReference>
<evidence type="ECO:0000256" key="4">
    <source>
        <dbReference type="SAM" id="Phobius"/>
    </source>
</evidence>
<keyword evidence="4" id="KW-0812">Transmembrane</keyword>
<evidence type="ECO:0000256" key="2">
    <source>
        <dbReference type="ARBA" id="ARBA00022676"/>
    </source>
</evidence>
<dbReference type="STRING" id="551996.SAMN05192573_101594"/>
<reference evidence="7" key="1">
    <citation type="submission" date="2016-10" db="EMBL/GenBank/DDBJ databases">
        <authorList>
            <person name="Varghese N."/>
            <person name="Submissions S."/>
        </authorList>
    </citation>
    <scope>NUCLEOTIDE SEQUENCE [LARGE SCALE GENOMIC DNA]</scope>
    <source>
        <strain evidence="7">Gh-67</strain>
    </source>
</reference>
<organism evidence="6 7">
    <name type="scientific">Mucilaginibacter gossypii</name>
    <dbReference type="NCBI Taxonomy" id="551996"/>
    <lineage>
        <taxon>Bacteria</taxon>
        <taxon>Pseudomonadati</taxon>
        <taxon>Bacteroidota</taxon>
        <taxon>Sphingobacteriia</taxon>
        <taxon>Sphingobacteriales</taxon>
        <taxon>Sphingobacteriaceae</taxon>
        <taxon>Mucilaginibacter</taxon>
    </lineage>
</organism>
<dbReference type="Proteomes" id="UP000199705">
    <property type="component" value="Unassembled WGS sequence"/>
</dbReference>
<evidence type="ECO:0000256" key="3">
    <source>
        <dbReference type="ARBA" id="ARBA00022679"/>
    </source>
</evidence>
<name>A0A1G7PKV7_9SPHI</name>